<protein>
    <submittedName>
        <fullName evidence="1">(2Fe-2S)-binding protein</fullName>
    </submittedName>
</protein>
<accession>A0ACC7N5N2</accession>
<comment type="caution">
    <text evidence="1">The sequence shown here is derived from an EMBL/GenBank/DDBJ whole genome shotgun (WGS) entry which is preliminary data.</text>
</comment>
<keyword evidence="2" id="KW-1185">Reference proteome</keyword>
<organism evidence="1 2">
    <name type="scientific">Paraburkholderia rhynchosiae</name>
    <dbReference type="NCBI Taxonomy" id="487049"/>
    <lineage>
        <taxon>Bacteria</taxon>
        <taxon>Pseudomonadati</taxon>
        <taxon>Pseudomonadota</taxon>
        <taxon>Betaproteobacteria</taxon>
        <taxon>Burkholderiales</taxon>
        <taxon>Burkholderiaceae</taxon>
        <taxon>Paraburkholderia</taxon>
    </lineage>
</organism>
<reference evidence="1 2" key="1">
    <citation type="journal article" date="2024" name="Chem. Sci.">
        <title>Discovery of megapolipeptins by genome mining of a Burkholderiales bacteria collection.</title>
        <authorList>
            <person name="Paulo B.S."/>
            <person name="Recchia M.J.J."/>
            <person name="Lee S."/>
            <person name="Fergusson C.H."/>
            <person name="Romanowski S.B."/>
            <person name="Hernandez A."/>
            <person name="Krull N."/>
            <person name="Liu D.Y."/>
            <person name="Cavanagh H."/>
            <person name="Bos A."/>
            <person name="Gray C.A."/>
            <person name="Murphy B.T."/>
            <person name="Linington R.G."/>
            <person name="Eustaquio A.S."/>
        </authorList>
    </citation>
    <scope>NUCLEOTIDE SEQUENCE [LARGE SCALE GENOMIC DNA]</scope>
    <source>
        <strain evidence="1 2">RL18-126-BIB-B</strain>
    </source>
</reference>
<gene>
    <name evidence="1" type="ORF">PQR01_03765</name>
</gene>
<sequence length="111" mass="12089">MFRISAQAQIPLERRTVSFMFENTIVRAFEGQTIAQALVAANAGRCRTTPVSGSSRAPYCLMGVCFDCLVTVDGKQNQQGCLVPVREGMRVTIQHGERLLSPEGRGEAGEN</sequence>
<proteinExistence type="predicted"/>
<dbReference type="Proteomes" id="UP001629235">
    <property type="component" value="Unassembled WGS sequence"/>
</dbReference>
<evidence type="ECO:0000313" key="2">
    <source>
        <dbReference type="Proteomes" id="UP001629235"/>
    </source>
</evidence>
<name>A0ACC7N5N2_9BURK</name>
<dbReference type="EMBL" id="JAQQDW010000004">
    <property type="protein sequence ID" value="MFM0102629.1"/>
    <property type="molecule type" value="Genomic_DNA"/>
</dbReference>
<evidence type="ECO:0000313" key="1">
    <source>
        <dbReference type="EMBL" id="MFM0102629.1"/>
    </source>
</evidence>